<reference evidence="2" key="1">
    <citation type="submission" date="2020-08" db="EMBL/GenBank/DDBJ databases">
        <title>Multicomponent nature underlies the extraordinary mechanical properties of spider dragline silk.</title>
        <authorList>
            <person name="Kono N."/>
            <person name="Nakamura H."/>
            <person name="Mori M."/>
            <person name="Yoshida Y."/>
            <person name="Ohtoshi R."/>
            <person name="Malay A.D."/>
            <person name="Moran D.A.P."/>
            <person name="Tomita M."/>
            <person name="Numata K."/>
            <person name="Arakawa K."/>
        </authorList>
    </citation>
    <scope>NUCLEOTIDE SEQUENCE</scope>
</reference>
<accession>A0A8X6TWZ2</accession>
<feature type="chain" id="PRO_5036446327" evidence="1">
    <location>
        <begin position="19"/>
        <end position="127"/>
    </location>
</feature>
<proteinExistence type="predicted"/>
<dbReference type="Proteomes" id="UP000887013">
    <property type="component" value="Unassembled WGS sequence"/>
</dbReference>
<evidence type="ECO:0000256" key="1">
    <source>
        <dbReference type="SAM" id="SignalP"/>
    </source>
</evidence>
<comment type="caution">
    <text evidence="2">The sequence shown here is derived from an EMBL/GenBank/DDBJ whole genome shotgun (WGS) entry which is preliminary data.</text>
</comment>
<dbReference type="OrthoDB" id="10304295at2759"/>
<keyword evidence="1" id="KW-0732">Signal</keyword>
<feature type="signal peptide" evidence="1">
    <location>
        <begin position="1"/>
        <end position="18"/>
    </location>
</feature>
<gene>
    <name evidence="2" type="ORF">NPIL_536681</name>
</gene>
<dbReference type="AlphaFoldDB" id="A0A8X6TWZ2"/>
<organism evidence="2 3">
    <name type="scientific">Nephila pilipes</name>
    <name type="common">Giant wood spider</name>
    <name type="synonym">Nephila maculata</name>
    <dbReference type="NCBI Taxonomy" id="299642"/>
    <lineage>
        <taxon>Eukaryota</taxon>
        <taxon>Metazoa</taxon>
        <taxon>Ecdysozoa</taxon>
        <taxon>Arthropoda</taxon>
        <taxon>Chelicerata</taxon>
        <taxon>Arachnida</taxon>
        <taxon>Araneae</taxon>
        <taxon>Araneomorphae</taxon>
        <taxon>Entelegynae</taxon>
        <taxon>Araneoidea</taxon>
        <taxon>Nephilidae</taxon>
        <taxon>Nephila</taxon>
    </lineage>
</organism>
<evidence type="ECO:0000313" key="2">
    <source>
        <dbReference type="EMBL" id="GFT65581.1"/>
    </source>
</evidence>
<protein>
    <submittedName>
        <fullName evidence="2">Uncharacterized protein</fullName>
    </submittedName>
</protein>
<name>A0A8X6TWZ2_NEPPI</name>
<sequence length="127" mass="14989">MFPLVLLSAFAVYEWTHSNFSYNYHPDEFILEQKVPETHSDGRPKQLVINLNHFFHNRLRVDIRQAYRYNRPIYSPFHTLIITRNTFASGVGSSSMYERTLRLDRMMLGLLWICIMHHNALTSTTVA</sequence>
<evidence type="ECO:0000313" key="3">
    <source>
        <dbReference type="Proteomes" id="UP000887013"/>
    </source>
</evidence>
<dbReference type="EMBL" id="BMAW01019888">
    <property type="protein sequence ID" value="GFT65581.1"/>
    <property type="molecule type" value="Genomic_DNA"/>
</dbReference>
<keyword evidence="3" id="KW-1185">Reference proteome</keyword>